<proteinExistence type="predicted"/>
<keyword evidence="2" id="KW-1185">Reference proteome</keyword>
<evidence type="ECO:0000313" key="2">
    <source>
        <dbReference type="Proteomes" id="UP001234297"/>
    </source>
</evidence>
<protein>
    <submittedName>
        <fullName evidence="1">Uncharacterized protein</fullName>
    </submittedName>
</protein>
<dbReference type="Proteomes" id="UP001234297">
    <property type="component" value="Chromosome 2"/>
</dbReference>
<accession>A0ACC2MHF4</accession>
<sequence length="164" mass="18490">MDLIGNSSFSDDSDDEDSLHENGRPRTRIAEQIEALQALIPNSTGTDERSILEETRDYLLRIHRESEEIEKELSAAAAPSSSRSQGEEDASQGPHILQVETEELMEGRFVVRMEWRKRDGIGGHVQRVIEGLDLRMISIVVNEKNPDVMSSTAFLEVISQHFDL</sequence>
<gene>
    <name evidence="1" type="ORF">MRB53_006559</name>
</gene>
<reference evidence="1 2" key="1">
    <citation type="journal article" date="2022" name="Hortic Res">
        <title>A haplotype resolved chromosomal level avocado genome allows analysis of novel avocado genes.</title>
        <authorList>
            <person name="Nath O."/>
            <person name="Fletcher S.J."/>
            <person name="Hayward A."/>
            <person name="Shaw L.M."/>
            <person name="Masouleh A.K."/>
            <person name="Furtado A."/>
            <person name="Henry R.J."/>
            <person name="Mitter N."/>
        </authorList>
    </citation>
    <scope>NUCLEOTIDE SEQUENCE [LARGE SCALE GENOMIC DNA]</scope>
    <source>
        <strain evidence="2">cv. Hass</strain>
    </source>
</reference>
<evidence type="ECO:0000313" key="1">
    <source>
        <dbReference type="EMBL" id="KAJ8644811.1"/>
    </source>
</evidence>
<dbReference type="EMBL" id="CM056810">
    <property type="protein sequence ID" value="KAJ8644811.1"/>
    <property type="molecule type" value="Genomic_DNA"/>
</dbReference>
<comment type="caution">
    <text evidence="1">The sequence shown here is derived from an EMBL/GenBank/DDBJ whole genome shotgun (WGS) entry which is preliminary data.</text>
</comment>
<name>A0ACC2MHF4_PERAE</name>
<organism evidence="1 2">
    <name type="scientific">Persea americana</name>
    <name type="common">Avocado</name>
    <dbReference type="NCBI Taxonomy" id="3435"/>
    <lineage>
        <taxon>Eukaryota</taxon>
        <taxon>Viridiplantae</taxon>
        <taxon>Streptophyta</taxon>
        <taxon>Embryophyta</taxon>
        <taxon>Tracheophyta</taxon>
        <taxon>Spermatophyta</taxon>
        <taxon>Magnoliopsida</taxon>
        <taxon>Magnoliidae</taxon>
        <taxon>Laurales</taxon>
        <taxon>Lauraceae</taxon>
        <taxon>Persea</taxon>
    </lineage>
</organism>